<evidence type="ECO:0000313" key="1">
    <source>
        <dbReference type="EMBL" id="KAB2087682.1"/>
    </source>
</evidence>
<keyword evidence="2" id="KW-1185">Reference proteome</keyword>
<dbReference type="Proteomes" id="UP000327439">
    <property type="component" value="Chromosome A04"/>
</dbReference>
<accession>A0A5J5W742</accession>
<evidence type="ECO:0000313" key="2">
    <source>
        <dbReference type="Proteomes" id="UP000327439"/>
    </source>
</evidence>
<sequence length="75" mass="8405">MTSHSTILKFNPGALTIFLLDRLRCGSSLPLPAATSPLWSQTIKLEADLKFRLSRLYQTGPLHLLSPLLGYGYFR</sequence>
<dbReference type="EMBL" id="CM018205">
    <property type="protein sequence ID" value="KAB2087682.1"/>
    <property type="molecule type" value="Genomic_DNA"/>
</dbReference>
<gene>
    <name evidence="1" type="ORF">ES319_A04G120800v1</name>
</gene>
<proteinExistence type="predicted"/>
<name>A0A5J5W742_GOSBA</name>
<dbReference type="AlphaFoldDB" id="A0A5J5W742"/>
<protein>
    <submittedName>
        <fullName evidence="1">Uncharacterized protein</fullName>
    </submittedName>
</protein>
<organism evidence="1 2">
    <name type="scientific">Gossypium barbadense</name>
    <name type="common">Sea Island cotton</name>
    <name type="synonym">Hibiscus barbadensis</name>
    <dbReference type="NCBI Taxonomy" id="3634"/>
    <lineage>
        <taxon>Eukaryota</taxon>
        <taxon>Viridiplantae</taxon>
        <taxon>Streptophyta</taxon>
        <taxon>Embryophyta</taxon>
        <taxon>Tracheophyta</taxon>
        <taxon>Spermatophyta</taxon>
        <taxon>Magnoliopsida</taxon>
        <taxon>eudicotyledons</taxon>
        <taxon>Gunneridae</taxon>
        <taxon>Pentapetalae</taxon>
        <taxon>rosids</taxon>
        <taxon>malvids</taxon>
        <taxon>Malvales</taxon>
        <taxon>Malvaceae</taxon>
        <taxon>Malvoideae</taxon>
        <taxon>Gossypium</taxon>
    </lineage>
</organism>
<reference evidence="2" key="1">
    <citation type="journal article" date="2020" name="Nat. Genet.">
        <title>Genomic diversifications of five Gossypium allopolyploid species and their impact on cotton improvement.</title>
        <authorList>
            <person name="Chen Z.J."/>
            <person name="Sreedasyam A."/>
            <person name="Ando A."/>
            <person name="Song Q."/>
            <person name="De Santiago L.M."/>
            <person name="Hulse-Kemp A.M."/>
            <person name="Ding M."/>
            <person name="Ye W."/>
            <person name="Kirkbride R.C."/>
            <person name="Jenkins J."/>
            <person name="Plott C."/>
            <person name="Lovell J."/>
            <person name="Lin Y.M."/>
            <person name="Vaughn R."/>
            <person name="Liu B."/>
            <person name="Simpson S."/>
            <person name="Scheffler B.E."/>
            <person name="Wen L."/>
            <person name="Saski C.A."/>
            <person name="Grover C.E."/>
            <person name="Hu G."/>
            <person name="Conover J.L."/>
            <person name="Carlson J.W."/>
            <person name="Shu S."/>
            <person name="Boston L.B."/>
            <person name="Williams M."/>
            <person name="Peterson D.G."/>
            <person name="McGee K."/>
            <person name="Jones D.C."/>
            <person name="Wendel J.F."/>
            <person name="Stelly D.M."/>
            <person name="Grimwood J."/>
            <person name="Schmutz J."/>
        </authorList>
    </citation>
    <scope>NUCLEOTIDE SEQUENCE [LARGE SCALE GENOMIC DNA]</scope>
    <source>
        <strain evidence="2">cv. 3-79</strain>
    </source>
</reference>